<evidence type="ECO:0000256" key="2">
    <source>
        <dbReference type="ARBA" id="ARBA00012757"/>
    </source>
</evidence>
<evidence type="ECO:0000256" key="6">
    <source>
        <dbReference type="RuleBase" id="RU361180"/>
    </source>
</evidence>
<evidence type="ECO:0000256" key="5">
    <source>
        <dbReference type="ARBA" id="ARBA00023295"/>
    </source>
</evidence>
<gene>
    <name evidence="9" type="ORF">WR25_22831</name>
</gene>
<protein>
    <recommendedName>
        <fullName evidence="3 6">Trehalase</fullName>
        <ecNumber evidence="2 6">3.2.1.28</ecNumber>
    </recommendedName>
    <alternativeName>
        <fullName evidence="6">Alpha-trehalose glucohydrolase</fullName>
    </alternativeName>
</protein>
<evidence type="ECO:0000256" key="1">
    <source>
        <dbReference type="ARBA" id="ARBA00005615"/>
    </source>
</evidence>
<dbReference type="InterPro" id="IPR012341">
    <property type="entry name" value="6hp_glycosidase-like_sf"/>
</dbReference>
<evidence type="ECO:0000256" key="4">
    <source>
        <dbReference type="ARBA" id="ARBA00022801"/>
    </source>
</evidence>
<keyword evidence="5 6" id="KW-0326">Glycosidase</keyword>
<keyword evidence="8" id="KW-1133">Transmembrane helix</keyword>
<comment type="similarity">
    <text evidence="1 6">Belongs to the glycosyl hydrolase 37 family.</text>
</comment>
<dbReference type="PANTHER" id="PTHR23403">
    <property type="entry name" value="TREHALASE"/>
    <property type="match status" value="1"/>
</dbReference>
<dbReference type="PROSITE" id="PS00928">
    <property type="entry name" value="TREHALASE_2"/>
    <property type="match status" value="1"/>
</dbReference>
<dbReference type="GO" id="GO:0005993">
    <property type="term" value="P:trehalose catabolic process"/>
    <property type="evidence" value="ECO:0007669"/>
    <property type="project" value="TreeGrafter"/>
</dbReference>
<dbReference type="OrthoDB" id="3542292at2759"/>
<dbReference type="PANTHER" id="PTHR23403:SF3">
    <property type="entry name" value="TREHALASE"/>
    <property type="match status" value="1"/>
</dbReference>
<dbReference type="GO" id="GO:0004555">
    <property type="term" value="F:alpha,alpha-trehalase activity"/>
    <property type="evidence" value="ECO:0007669"/>
    <property type="project" value="UniProtKB-EC"/>
</dbReference>
<comment type="catalytic activity">
    <reaction evidence="6">
        <text>alpha,alpha-trehalose + H2O = alpha-D-glucose + beta-D-glucose</text>
        <dbReference type="Rhea" id="RHEA:32675"/>
        <dbReference type="ChEBI" id="CHEBI:15377"/>
        <dbReference type="ChEBI" id="CHEBI:15903"/>
        <dbReference type="ChEBI" id="CHEBI:16551"/>
        <dbReference type="ChEBI" id="CHEBI:17925"/>
        <dbReference type="EC" id="3.2.1.28"/>
    </reaction>
</comment>
<keyword evidence="8" id="KW-0472">Membrane</keyword>
<dbReference type="SUPFAM" id="SSF48208">
    <property type="entry name" value="Six-hairpin glycosidases"/>
    <property type="match status" value="1"/>
</dbReference>
<keyword evidence="8" id="KW-0812">Transmembrane</keyword>
<dbReference type="AlphaFoldDB" id="A0A2A2LGS0"/>
<evidence type="ECO:0000256" key="7">
    <source>
        <dbReference type="SAM" id="MobiDB-lite"/>
    </source>
</evidence>
<dbReference type="InterPro" id="IPR008928">
    <property type="entry name" value="6-hairpin_glycosidase_sf"/>
</dbReference>
<dbReference type="Pfam" id="PF01204">
    <property type="entry name" value="Trehalase"/>
    <property type="match status" value="1"/>
</dbReference>
<name>A0A2A2LGS0_9BILA</name>
<comment type="caution">
    <text evidence="9">The sequence shown here is derived from an EMBL/GenBank/DDBJ whole genome shotgun (WGS) entry which is preliminary data.</text>
</comment>
<proteinExistence type="inferred from homology"/>
<evidence type="ECO:0000256" key="3">
    <source>
        <dbReference type="ARBA" id="ARBA00019905"/>
    </source>
</evidence>
<dbReference type="EMBL" id="LIAE01006782">
    <property type="protein sequence ID" value="PAV85325.1"/>
    <property type="molecule type" value="Genomic_DNA"/>
</dbReference>
<evidence type="ECO:0000313" key="10">
    <source>
        <dbReference type="Proteomes" id="UP000218231"/>
    </source>
</evidence>
<dbReference type="InterPro" id="IPR018232">
    <property type="entry name" value="Glyco_hydro_37_CS"/>
</dbReference>
<feature type="region of interest" description="Disordered" evidence="7">
    <location>
        <begin position="769"/>
        <end position="790"/>
    </location>
</feature>
<organism evidence="9 10">
    <name type="scientific">Diploscapter pachys</name>
    <dbReference type="NCBI Taxonomy" id="2018661"/>
    <lineage>
        <taxon>Eukaryota</taxon>
        <taxon>Metazoa</taxon>
        <taxon>Ecdysozoa</taxon>
        <taxon>Nematoda</taxon>
        <taxon>Chromadorea</taxon>
        <taxon>Rhabditida</taxon>
        <taxon>Rhabditina</taxon>
        <taxon>Rhabditomorpha</taxon>
        <taxon>Rhabditoidea</taxon>
        <taxon>Rhabditidae</taxon>
        <taxon>Diploscapter</taxon>
    </lineage>
</organism>
<dbReference type="Proteomes" id="UP000218231">
    <property type="component" value="Unassembled WGS sequence"/>
</dbReference>
<accession>A0A2A2LGS0</accession>
<dbReference type="PRINTS" id="PR00744">
    <property type="entry name" value="GLHYDRLASE37"/>
</dbReference>
<reference evidence="9 10" key="1">
    <citation type="journal article" date="2017" name="Curr. Biol.">
        <title>Genome architecture and evolution of a unichromosomal asexual nematode.</title>
        <authorList>
            <person name="Fradin H."/>
            <person name="Zegar C."/>
            <person name="Gutwein M."/>
            <person name="Lucas J."/>
            <person name="Kovtun M."/>
            <person name="Corcoran D."/>
            <person name="Baugh L.R."/>
            <person name="Kiontke K."/>
            <person name="Gunsalus K."/>
            <person name="Fitch D.H."/>
            <person name="Piano F."/>
        </authorList>
    </citation>
    <scope>NUCLEOTIDE SEQUENCE [LARGE SCALE GENOMIC DNA]</scope>
    <source>
        <strain evidence="9">PF1309</strain>
    </source>
</reference>
<sequence length="790" mass="91335">MGNLTLIYDELLVEVSKYCFTKREFEELYGNKSRFGIVSLIAPFLIDAACEQLGLNELRRHFNLRPKSIIGFNDGPINEEFVEPFEGMHNYGSLLKYFQATANDYGVGREVAEGKFDPAELVVAEKFIDEKLPEIRQLYKNVPLVSTPLAPDCDKPVCTGKLAPIYCTGDILSLSWQYGLQHTCPGDKLKFPAERVLENFEKLKKPVDRENFINFCSKNFQKTAYLEQVELPDWRHDPEFILEIKNQKYQNLAKQIYVIWRKLARKFTEDVHKNGHLYPVLPVNNTFIVPGGRFKIYFYWDSYWIIKGLVISGLFHTAKGMIENFAQIVRTKGFIPNSGNIQLSERSQPPLFIHIVYEYYNSTKDLESVKSWIDAMDKEMEFWRKERTVQVGDGKTMFHYLASSNCPRPENFLTDYELAINSSNPKETWRAIASACESGWDFSSRWMQTQGENSYNRDTVRTQKIIPVDLNVFLAQNMRYMVGFYNMLQDQEKSLEYQKKFNDLLRNINEVLWNENKGSWFDLDVETMEHRTSFYPSNIFPLLLYGRSSEYSEKVLSYLKSNDVFRFPAGIPTTLPVPSKEQWDYPNVWAPVLHLFVKSLLATDSEEMHTLAKKEADKFINTVYNGLNNPQNDLPSGIWEKYDAESVSGRPGHGGEYFVQEGFGWTNGAVLDLIQIFRNEESLKIAEDIMKETINKNSMGVKKITSKGTNGNSLLDWHLLIVIVAVIFCVVLMFVYVMHGTYESYRGLIMHRRLPTEEPQYDEETGLLESVMSDDDEDTADSEIDDAVRV</sequence>
<dbReference type="STRING" id="2018661.A0A2A2LGS0"/>
<feature type="transmembrane region" description="Helical" evidence="8">
    <location>
        <begin position="717"/>
        <end position="738"/>
    </location>
</feature>
<dbReference type="InterPro" id="IPR001661">
    <property type="entry name" value="Glyco_hydro_37"/>
</dbReference>
<evidence type="ECO:0000256" key="8">
    <source>
        <dbReference type="SAM" id="Phobius"/>
    </source>
</evidence>
<keyword evidence="10" id="KW-1185">Reference proteome</keyword>
<evidence type="ECO:0000313" key="9">
    <source>
        <dbReference type="EMBL" id="PAV85325.1"/>
    </source>
</evidence>
<dbReference type="EC" id="3.2.1.28" evidence="2 6"/>
<keyword evidence="4 6" id="KW-0378">Hydrolase</keyword>
<dbReference type="Gene3D" id="1.50.10.10">
    <property type="match status" value="1"/>
</dbReference>